<dbReference type="OrthoDB" id="6383742at2"/>
<dbReference type="CDD" id="cd00761">
    <property type="entry name" value="Glyco_tranf_GTA_type"/>
    <property type="match status" value="1"/>
</dbReference>
<dbReference type="InterPro" id="IPR050834">
    <property type="entry name" value="Glycosyltransf_2"/>
</dbReference>
<dbReference type="Gene3D" id="3.90.550.10">
    <property type="entry name" value="Spore Coat Polysaccharide Biosynthesis Protein SpsA, Chain A"/>
    <property type="match status" value="1"/>
</dbReference>
<dbReference type="PANTHER" id="PTHR43685">
    <property type="entry name" value="GLYCOSYLTRANSFERASE"/>
    <property type="match status" value="1"/>
</dbReference>
<dbReference type="PANTHER" id="PTHR43685:SF2">
    <property type="entry name" value="GLYCOSYLTRANSFERASE 2-LIKE DOMAIN-CONTAINING PROTEIN"/>
    <property type="match status" value="1"/>
</dbReference>
<evidence type="ECO:0000313" key="3">
    <source>
        <dbReference type="Proteomes" id="UP000233597"/>
    </source>
</evidence>
<proteinExistence type="predicted"/>
<dbReference type="InterPro" id="IPR029044">
    <property type="entry name" value="Nucleotide-diphossugar_trans"/>
</dbReference>
<accession>A0A2N3KVN8</accession>
<evidence type="ECO:0000259" key="1">
    <source>
        <dbReference type="Pfam" id="PF00535"/>
    </source>
</evidence>
<reference evidence="2 3" key="1">
    <citation type="submission" date="2017-09" db="EMBL/GenBank/DDBJ databases">
        <title>Biodiversity and function of Thalassospira species in the particle-attached aromatic-hydrocarbon-degrading consortia from the surface seawater of the South China Sea.</title>
        <authorList>
            <person name="Dong C."/>
            <person name="Liu R."/>
            <person name="Shao Z."/>
        </authorList>
    </citation>
    <scope>NUCLEOTIDE SEQUENCE [LARGE SCALE GENOMIC DNA]</scope>
    <source>
        <strain evidence="2 3">CSC1P2</strain>
    </source>
</reference>
<dbReference type="SUPFAM" id="SSF53448">
    <property type="entry name" value="Nucleotide-diphospho-sugar transferases"/>
    <property type="match status" value="1"/>
</dbReference>
<evidence type="ECO:0000313" key="2">
    <source>
        <dbReference type="EMBL" id="PKR54587.1"/>
    </source>
</evidence>
<protein>
    <submittedName>
        <fullName evidence="2">Glycosyl transferase</fullName>
    </submittedName>
</protein>
<feature type="domain" description="Glycosyltransferase 2-like" evidence="1">
    <location>
        <begin position="8"/>
        <end position="124"/>
    </location>
</feature>
<dbReference type="GO" id="GO:0016740">
    <property type="term" value="F:transferase activity"/>
    <property type="evidence" value="ECO:0007669"/>
    <property type="project" value="UniProtKB-KW"/>
</dbReference>
<dbReference type="AlphaFoldDB" id="A0A2N3KVN8"/>
<sequence length="318" mass="35727">MNQPLVTIGLTTYNAANSIKRAIKSALAQTWRPIEIIICDDCSSDTTPIILSKMAGIHPEIRLFSNSINSGVATSRNQIIKQARGEYIAFFDDDDESSPDRIAMQVNRIVTYEKEFSNGAPVICHSARQVIYPEGMERIEGTMGERIGAPAPFGLAVAHRILLGTPLVDGNGACPTCSQMARTSTYRDLGGFDSALRRGEDTEFNIRLARAGGHFAGIGKPLVYQTMTQTSDKSLEDEYRFMLNIMKKHRDIVEQTGQYNFCLRWLEGKQAWLKGDRLQFGYFLVRIAITNPVRTFRRLREALPNLALNRAFRKFHNT</sequence>
<dbReference type="RefSeq" id="WP_101265149.1">
    <property type="nucleotide sequence ID" value="NZ_NWTK01000004.1"/>
</dbReference>
<keyword evidence="2" id="KW-0808">Transferase</keyword>
<name>A0A2N3KVN8_9PROT</name>
<gene>
    <name evidence="2" type="ORF">COO20_07445</name>
</gene>
<comment type="caution">
    <text evidence="2">The sequence shown here is derived from an EMBL/GenBank/DDBJ whole genome shotgun (WGS) entry which is preliminary data.</text>
</comment>
<dbReference type="InterPro" id="IPR001173">
    <property type="entry name" value="Glyco_trans_2-like"/>
</dbReference>
<dbReference type="Pfam" id="PF00535">
    <property type="entry name" value="Glycos_transf_2"/>
    <property type="match status" value="1"/>
</dbReference>
<dbReference type="Proteomes" id="UP000233597">
    <property type="component" value="Unassembled WGS sequence"/>
</dbReference>
<organism evidence="2 3">
    <name type="scientific">Thalassospira marina</name>
    <dbReference type="NCBI Taxonomy" id="2048283"/>
    <lineage>
        <taxon>Bacteria</taxon>
        <taxon>Pseudomonadati</taxon>
        <taxon>Pseudomonadota</taxon>
        <taxon>Alphaproteobacteria</taxon>
        <taxon>Rhodospirillales</taxon>
        <taxon>Thalassospiraceae</taxon>
        <taxon>Thalassospira</taxon>
    </lineage>
</organism>
<dbReference type="EMBL" id="NWTK01000004">
    <property type="protein sequence ID" value="PKR54587.1"/>
    <property type="molecule type" value="Genomic_DNA"/>
</dbReference>